<dbReference type="OrthoDB" id="9775975at2"/>
<name>A0A2S0UNJ2_9RHOB</name>
<accession>A0A2S0UNJ2</accession>
<keyword evidence="1" id="KW-1133">Transmembrane helix</keyword>
<reference evidence="2 3" key="1">
    <citation type="submission" date="2018-04" db="EMBL/GenBank/DDBJ databases">
        <title>Genome sequencing of Gemmobacter.</title>
        <authorList>
            <person name="Yi H."/>
            <person name="Baek M.-G."/>
        </authorList>
    </citation>
    <scope>NUCLEOTIDE SEQUENCE [LARGE SCALE GENOMIC DNA]</scope>
    <source>
        <strain evidence="2 3">HYN0069</strain>
    </source>
</reference>
<feature type="transmembrane region" description="Helical" evidence="1">
    <location>
        <begin position="56"/>
        <end position="80"/>
    </location>
</feature>
<dbReference type="PANTHER" id="PTHR38592:SF3">
    <property type="entry name" value="BLL4819 PROTEIN"/>
    <property type="match status" value="1"/>
</dbReference>
<sequence>MPPARWRSDMAAKQRDPRLDFFRGVGMFIILIAHITNNPWTLWIPARFGFSDATEMFVFCSGMASAIAFGGVFARAGWVMGSLRIAHRIWQVYWVHLGVFFLTLVLMLALNMTGFFARDEVNALNLGPFLNTTGPNLIGLLTLTYVPNYFDILPMYLVILALIPLMIALAAVDVRLALLASVGIWVAASAGLNLPAELWFAKPSDRAWFFNPFAWQVLFFTGFALMAGWLPAPPVRRWLVWTAVAVVFVSVPFAWGKIIGQVEAIRTLRHAGAVLIDKSDFGILRFVHFLALAYLAWVAVGPEGRNLRQTGLAGRAIALISRVGQQSLAVFAASMVLARVLGAVLNLAGNGPVAALAVNLAGFGLIIGVAHLAAFFKAEPWKTARTRAFAVHSPTEVRP</sequence>
<keyword evidence="1" id="KW-0472">Membrane</keyword>
<dbReference type="InterPro" id="IPR014550">
    <property type="entry name" value="UCP028704_OpgC"/>
</dbReference>
<gene>
    <name evidence="2" type="ORF">HYN69_13530</name>
</gene>
<evidence type="ECO:0000313" key="2">
    <source>
        <dbReference type="EMBL" id="AWB49384.1"/>
    </source>
</evidence>
<dbReference type="AlphaFoldDB" id="A0A2S0UNJ2"/>
<protein>
    <recommendedName>
        <fullName evidence="4">OpgC protein</fullName>
    </recommendedName>
</protein>
<feature type="transmembrane region" description="Helical" evidence="1">
    <location>
        <begin position="354"/>
        <end position="376"/>
    </location>
</feature>
<feature type="transmembrane region" description="Helical" evidence="1">
    <location>
        <begin position="21"/>
        <end position="44"/>
    </location>
</feature>
<feature type="transmembrane region" description="Helical" evidence="1">
    <location>
        <begin position="92"/>
        <end position="117"/>
    </location>
</feature>
<evidence type="ECO:0000256" key="1">
    <source>
        <dbReference type="SAM" id="Phobius"/>
    </source>
</evidence>
<dbReference type="EMBL" id="CP028918">
    <property type="protein sequence ID" value="AWB49384.1"/>
    <property type="molecule type" value="Genomic_DNA"/>
</dbReference>
<feature type="transmembrane region" description="Helical" evidence="1">
    <location>
        <begin position="238"/>
        <end position="259"/>
    </location>
</feature>
<feature type="transmembrane region" description="Helical" evidence="1">
    <location>
        <begin position="213"/>
        <end position="232"/>
    </location>
</feature>
<dbReference type="PIRSF" id="PIRSF028704">
    <property type="entry name" value="UPC028704"/>
    <property type="match status" value="1"/>
</dbReference>
<keyword evidence="3" id="KW-1185">Reference proteome</keyword>
<dbReference type="Pfam" id="PF10129">
    <property type="entry name" value="OpgC_C"/>
    <property type="match status" value="1"/>
</dbReference>
<dbReference type="KEGG" id="geh:HYN69_13530"/>
<dbReference type="PANTHER" id="PTHR38592">
    <property type="entry name" value="BLL4819 PROTEIN"/>
    <property type="match status" value="1"/>
</dbReference>
<evidence type="ECO:0000313" key="3">
    <source>
        <dbReference type="Proteomes" id="UP000244496"/>
    </source>
</evidence>
<feature type="transmembrane region" description="Helical" evidence="1">
    <location>
        <begin position="328"/>
        <end position="348"/>
    </location>
</feature>
<keyword evidence="1" id="KW-0812">Transmembrane</keyword>
<feature type="transmembrane region" description="Helical" evidence="1">
    <location>
        <begin position="153"/>
        <end position="172"/>
    </location>
</feature>
<dbReference type="Proteomes" id="UP000244496">
    <property type="component" value="Chromosome"/>
</dbReference>
<evidence type="ECO:0008006" key="4">
    <source>
        <dbReference type="Google" id="ProtNLM"/>
    </source>
</evidence>
<proteinExistence type="predicted"/>
<organism evidence="2 3">
    <name type="scientific">Paragemmobacter aquarius</name>
    <dbReference type="NCBI Taxonomy" id="2169400"/>
    <lineage>
        <taxon>Bacteria</taxon>
        <taxon>Pseudomonadati</taxon>
        <taxon>Pseudomonadota</taxon>
        <taxon>Alphaproteobacteria</taxon>
        <taxon>Rhodobacterales</taxon>
        <taxon>Paracoccaceae</taxon>
        <taxon>Paragemmobacter</taxon>
    </lineage>
</organism>
<feature type="transmembrane region" description="Helical" evidence="1">
    <location>
        <begin position="178"/>
        <end position="201"/>
    </location>
</feature>